<dbReference type="AlphaFoldDB" id="A0A023FQB0"/>
<dbReference type="InterPro" id="IPR012674">
    <property type="entry name" value="Calycin"/>
</dbReference>
<name>A0A023FQB0_AMBCJ</name>
<dbReference type="Gene3D" id="2.40.128.20">
    <property type="match status" value="1"/>
</dbReference>
<feature type="chain" id="PRO_5001520067" description="Lipocalin-3 1" evidence="1">
    <location>
        <begin position="19"/>
        <end position="163"/>
    </location>
</feature>
<accession>A0A023FQB0</accession>
<reference evidence="2" key="1">
    <citation type="submission" date="2014-03" db="EMBL/GenBank/DDBJ databases">
        <title>The sialotranscriptome of Amblyomma triste, Amblyomma parvum and Amblyomma cajennense ticks, uncovered by 454-based RNA-seq.</title>
        <authorList>
            <person name="Garcia G.R."/>
            <person name="Gardinassi L.G."/>
            <person name="Ribeiro J.M."/>
            <person name="Anatriello E."/>
            <person name="Ferreira B.R."/>
            <person name="Moreira H.N."/>
            <person name="Mafra C."/>
            <person name="Olegario M.M."/>
            <person name="Szabo P.J."/>
            <person name="Miranda-Santos I.K."/>
            <person name="Maruyama S.R."/>
        </authorList>
    </citation>
    <scope>NUCLEOTIDE SEQUENCE</scope>
    <source>
        <strain evidence="2">Uberlandia</strain>
        <tissue evidence="2">Salivary glands</tissue>
    </source>
</reference>
<keyword evidence="1" id="KW-0732">Signal</keyword>
<sequence>MNFITISIFLTLGGTAIGAEYPTLQDLRDALGTPYPFWMNFRTFKRSDKGQEHKCIFSQKINLNNDDYVFTQGFKSGSGWHYKTLFAALVPGEGNGLEPILDVSEKQGYSGKRFTLRFWDRNNHCGVLTHDNDGTMECELYAWKESVGNQQRTAACELQFQEI</sequence>
<evidence type="ECO:0008006" key="3">
    <source>
        <dbReference type="Google" id="ProtNLM"/>
    </source>
</evidence>
<organism evidence="2">
    <name type="scientific">Amblyomma cajennense</name>
    <name type="common">Cayenne tick</name>
    <name type="synonym">Acarus cajennensis</name>
    <dbReference type="NCBI Taxonomy" id="34607"/>
    <lineage>
        <taxon>Eukaryota</taxon>
        <taxon>Metazoa</taxon>
        <taxon>Ecdysozoa</taxon>
        <taxon>Arthropoda</taxon>
        <taxon>Chelicerata</taxon>
        <taxon>Arachnida</taxon>
        <taxon>Acari</taxon>
        <taxon>Parasitiformes</taxon>
        <taxon>Ixodida</taxon>
        <taxon>Ixodoidea</taxon>
        <taxon>Ixodidae</taxon>
        <taxon>Amblyomminae</taxon>
        <taxon>Amblyomma</taxon>
    </lineage>
</organism>
<evidence type="ECO:0000313" key="2">
    <source>
        <dbReference type="EMBL" id="JAC23942.1"/>
    </source>
</evidence>
<feature type="signal peptide" evidence="1">
    <location>
        <begin position="1"/>
        <end position="18"/>
    </location>
</feature>
<dbReference type="SUPFAM" id="SSF50814">
    <property type="entry name" value="Lipocalins"/>
    <property type="match status" value="1"/>
</dbReference>
<dbReference type="EMBL" id="GBBK01000540">
    <property type="protein sequence ID" value="JAC23942.1"/>
    <property type="molecule type" value="mRNA"/>
</dbReference>
<protein>
    <recommendedName>
        <fullName evidence="3">Lipocalin-3 1</fullName>
    </recommendedName>
</protein>
<proteinExistence type="evidence at transcript level"/>
<evidence type="ECO:0000256" key="1">
    <source>
        <dbReference type="SAM" id="SignalP"/>
    </source>
</evidence>